<comment type="similarity">
    <text evidence="2 6">Belongs to the peroxisomal membrane protein PXMP2/4 family.</text>
</comment>
<dbReference type="InterPro" id="IPR007248">
    <property type="entry name" value="Mpv17_PMP22"/>
</dbReference>
<evidence type="ECO:0000256" key="1">
    <source>
        <dbReference type="ARBA" id="ARBA00004141"/>
    </source>
</evidence>
<keyword evidence="3 6" id="KW-0812">Transmembrane</keyword>
<gene>
    <name evidence="7" type="ORF">XYLVIOL_LOCUS5448</name>
</gene>
<dbReference type="Pfam" id="PF04117">
    <property type="entry name" value="Mpv17_PMP22"/>
    <property type="match status" value="1"/>
</dbReference>
<evidence type="ECO:0000313" key="8">
    <source>
        <dbReference type="Proteomes" id="UP001642520"/>
    </source>
</evidence>
<name>A0ABP1NSB8_XYLVO</name>
<sequence>MTVWKKLFGRYLLVTNTVSCGLMMAVADIIQQRVEYMKKHKYLSSGTYVMAASLDVKQNFVNSSISDVYAHDYTRTKNMTIVGLAQGPFHHWFYMILDRVIPGRNAISVVKKTCADQTIASPICLGMFFVGLGILENRTVQEIREEMKMKLYDTWRVDCCFWPPTQCVNFLFIPLRYRVLYINFMTMIYDIFLSYIKYDVQYE</sequence>
<evidence type="ECO:0000256" key="6">
    <source>
        <dbReference type="RuleBase" id="RU363053"/>
    </source>
</evidence>
<comment type="caution">
    <text evidence="7">The sequence shown here is derived from an EMBL/GenBank/DDBJ whole genome shotgun (WGS) entry which is preliminary data.</text>
</comment>
<feature type="transmembrane region" description="Helical" evidence="6">
    <location>
        <begin position="179"/>
        <end position="198"/>
    </location>
</feature>
<keyword evidence="4 6" id="KW-1133">Transmembrane helix</keyword>
<keyword evidence="8" id="KW-1185">Reference proteome</keyword>
<protein>
    <recommendedName>
        <fullName evidence="9">Mpv17-like protein 2</fullName>
    </recommendedName>
</protein>
<evidence type="ECO:0000256" key="2">
    <source>
        <dbReference type="ARBA" id="ARBA00006824"/>
    </source>
</evidence>
<keyword evidence="5 6" id="KW-0472">Membrane</keyword>
<dbReference type="EMBL" id="CAXAJV020001292">
    <property type="protein sequence ID" value="CAL7942225.1"/>
    <property type="molecule type" value="Genomic_DNA"/>
</dbReference>
<dbReference type="Proteomes" id="UP001642520">
    <property type="component" value="Unassembled WGS sequence"/>
</dbReference>
<evidence type="ECO:0000256" key="3">
    <source>
        <dbReference type="ARBA" id="ARBA00022692"/>
    </source>
</evidence>
<evidence type="ECO:0000313" key="7">
    <source>
        <dbReference type="EMBL" id="CAL7942225.1"/>
    </source>
</evidence>
<feature type="transmembrane region" description="Helical" evidence="6">
    <location>
        <begin position="12"/>
        <end position="30"/>
    </location>
</feature>
<evidence type="ECO:0000256" key="5">
    <source>
        <dbReference type="ARBA" id="ARBA00023136"/>
    </source>
</evidence>
<organism evidence="7 8">
    <name type="scientific">Xylocopa violacea</name>
    <name type="common">Violet carpenter bee</name>
    <name type="synonym">Apis violacea</name>
    <dbReference type="NCBI Taxonomy" id="135666"/>
    <lineage>
        <taxon>Eukaryota</taxon>
        <taxon>Metazoa</taxon>
        <taxon>Ecdysozoa</taxon>
        <taxon>Arthropoda</taxon>
        <taxon>Hexapoda</taxon>
        <taxon>Insecta</taxon>
        <taxon>Pterygota</taxon>
        <taxon>Neoptera</taxon>
        <taxon>Endopterygota</taxon>
        <taxon>Hymenoptera</taxon>
        <taxon>Apocrita</taxon>
        <taxon>Aculeata</taxon>
        <taxon>Apoidea</taxon>
        <taxon>Anthophila</taxon>
        <taxon>Apidae</taxon>
        <taxon>Xylocopa</taxon>
        <taxon>Xylocopa</taxon>
    </lineage>
</organism>
<evidence type="ECO:0000256" key="4">
    <source>
        <dbReference type="ARBA" id="ARBA00022989"/>
    </source>
</evidence>
<evidence type="ECO:0008006" key="9">
    <source>
        <dbReference type="Google" id="ProtNLM"/>
    </source>
</evidence>
<proteinExistence type="inferred from homology"/>
<dbReference type="PANTHER" id="PTHR11266:SF81">
    <property type="entry name" value="GH12661P-RELATED"/>
    <property type="match status" value="1"/>
</dbReference>
<comment type="subcellular location">
    <subcellularLocation>
        <location evidence="1">Membrane</location>
        <topology evidence="1">Multi-pass membrane protein</topology>
    </subcellularLocation>
</comment>
<accession>A0ABP1NSB8</accession>
<dbReference type="PANTHER" id="PTHR11266">
    <property type="entry name" value="PEROXISOMAL MEMBRANE PROTEIN 2, PXMP2 MPV17"/>
    <property type="match status" value="1"/>
</dbReference>
<reference evidence="7 8" key="1">
    <citation type="submission" date="2024-08" db="EMBL/GenBank/DDBJ databases">
        <authorList>
            <person name="Will J Nash"/>
            <person name="Angela Man"/>
            <person name="Seanna McTaggart"/>
            <person name="Kendall Baker"/>
            <person name="Tom Barker"/>
            <person name="Leah Catchpole"/>
            <person name="Alex Durrant"/>
            <person name="Karim Gharbi"/>
            <person name="Naomi Irish"/>
            <person name="Gemy Kaithakottil"/>
            <person name="Debby Ku"/>
            <person name="Aaliyah Providence"/>
            <person name="Felix Shaw"/>
            <person name="David Swarbreck"/>
            <person name="Chris Watkins"/>
            <person name="Ann M. McCartney"/>
            <person name="Giulio Formenti"/>
            <person name="Alice Mouton"/>
            <person name="Noel Vella"/>
            <person name="Bjorn M von Reumont"/>
            <person name="Adriana Vella"/>
            <person name="Wilfried Haerty"/>
        </authorList>
    </citation>
    <scope>NUCLEOTIDE SEQUENCE [LARGE SCALE GENOMIC DNA]</scope>
</reference>